<comment type="caution">
    <text evidence="2">The sequence shown here is derived from an EMBL/GenBank/DDBJ whole genome shotgun (WGS) entry which is preliminary data.</text>
</comment>
<evidence type="ECO:0000313" key="2">
    <source>
        <dbReference type="EMBL" id="PBA25065.1"/>
    </source>
</evidence>
<reference evidence="2 3" key="1">
    <citation type="submission" date="2017-08" db="EMBL/GenBank/DDBJ databases">
        <title>Phylogenetic analysis of Mycobacterium avium complex whole genomes.</title>
        <authorList>
            <person name="Caverly L.J."/>
            <person name="Spilker T."/>
            <person name="Lipuma J."/>
        </authorList>
    </citation>
    <scope>NUCLEOTIDE SEQUENCE [LARGE SCALE GENOMIC DNA]</scope>
    <source>
        <strain evidence="2 3">FLAC0165</strain>
    </source>
</reference>
<dbReference type="Proteomes" id="UP000217768">
    <property type="component" value="Unassembled WGS sequence"/>
</dbReference>
<protein>
    <submittedName>
        <fullName evidence="2">Uncharacterized protein</fullName>
    </submittedName>
</protein>
<keyword evidence="1" id="KW-1133">Transmembrane helix</keyword>
<keyword evidence="1" id="KW-0812">Transmembrane</keyword>
<evidence type="ECO:0000313" key="3">
    <source>
        <dbReference type="Proteomes" id="UP000217768"/>
    </source>
</evidence>
<name>A0A2A2ZFE9_MYCAV</name>
<gene>
    <name evidence="2" type="ORF">CKJ66_20015</name>
</gene>
<dbReference type="RefSeq" id="WP_023868261.1">
    <property type="nucleotide sequence ID" value="NZ_NSEZ01000057.1"/>
</dbReference>
<accession>A0A2A2ZFE9</accession>
<sequence length="160" mass="17820">MKKTVALGLCLIIGIELLALTQHDRRLVLTASGVGLALVLLSLRRALGRGAERESEHDADDLGDSLRRWLAATETTIRWSESTRADWDRHLRPMLARRYAIATGQRQAKDPASFQATGKMLFGAELWEWVNPNNVTRTGGRQPGPGRAALEEILRKLEQV</sequence>
<feature type="transmembrane region" description="Helical" evidence="1">
    <location>
        <begin position="29"/>
        <end position="47"/>
    </location>
</feature>
<organism evidence="2 3">
    <name type="scientific">Mycobacterium avium</name>
    <dbReference type="NCBI Taxonomy" id="1764"/>
    <lineage>
        <taxon>Bacteria</taxon>
        <taxon>Bacillati</taxon>
        <taxon>Actinomycetota</taxon>
        <taxon>Actinomycetes</taxon>
        <taxon>Mycobacteriales</taxon>
        <taxon>Mycobacteriaceae</taxon>
        <taxon>Mycobacterium</taxon>
        <taxon>Mycobacterium avium complex (MAC)</taxon>
    </lineage>
</organism>
<keyword evidence="1" id="KW-0472">Membrane</keyword>
<proteinExistence type="predicted"/>
<dbReference type="AlphaFoldDB" id="A0A2A2ZFE9"/>
<dbReference type="EMBL" id="NSFD01000049">
    <property type="protein sequence ID" value="PBA25065.1"/>
    <property type="molecule type" value="Genomic_DNA"/>
</dbReference>
<evidence type="ECO:0000256" key="1">
    <source>
        <dbReference type="SAM" id="Phobius"/>
    </source>
</evidence>